<dbReference type="PANTHER" id="PTHR45527">
    <property type="entry name" value="NONRIBOSOMAL PEPTIDE SYNTHETASE"/>
    <property type="match status" value="1"/>
</dbReference>
<dbReference type="EMBL" id="JAECZA010000195">
    <property type="protein sequence ID" value="MBH8575675.1"/>
    <property type="molecule type" value="Genomic_DNA"/>
</dbReference>
<dbReference type="Gene3D" id="1.10.1200.10">
    <property type="entry name" value="ACP-like"/>
    <property type="match status" value="1"/>
</dbReference>
<dbReference type="Gene3D" id="3.30.300.30">
    <property type="match status" value="1"/>
</dbReference>
<reference evidence="6 7" key="1">
    <citation type="journal article" date="2021" name="Int. J. Syst. Evol. Microbiol.">
        <title>Amazonocrinis nigriterrae gen. nov., sp. nov., Atlanticothrix silvestris gen. nov., sp. nov. and Dendronalium phyllosphericum gen. nov., sp. nov., nostocacean cyanobacteria from Brazilian environments.</title>
        <authorList>
            <person name="Alvarenga D.O."/>
            <person name="Andreote A.P.D."/>
            <person name="Branco L.H.Z."/>
            <person name="Delbaje E."/>
            <person name="Cruz R.B."/>
            <person name="Varani A.M."/>
            <person name="Fiore M.F."/>
        </authorList>
    </citation>
    <scope>NUCLEOTIDE SEQUENCE [LARGE SCALE GENOMIC DNA]</scope>
    <source>
        <strain evidence="6 7">CENA369</strain>
    </source>
</reference>
<evidence type="ECO:0000259" key="5">
    <source>
        <dbReference type="PROSITE" id="PS50075"/>
    </source>
</evidence>
<dbReference type="PROSITE" id="PS00012">
    <property type="entry name" value="PHOSPHOPANTETHEINE"/>
    <property type="match status" value="1"/>
</dbReference>
<evidence type="ECO:0000313" key="7">
    <source>
        <dbReference type="Proteomes" id="UP000662314"/>
    </source>
</evidence>
<evidence type="ECO:0000256" key="4">
    <source>
        <dbReference type="ARBA" id="ARBA00022553"/>
    </source>
</evidence>
<feature type="non-terminal residue" evidence="6">
    <location>
        <position position="1"/>
    </location>
</feature>
<feature type="domain" description="Carrier" evidence="5">
    <location>
        <begin position="177"/>
        <end position="252"/>
    </location>
</feature>
<dbReference type="Pfam" id="PF00550">
    <property type="entry name" value="PP-binding"/>
    <property type="match status" value="1"/>
</dbReference>
<dbReference type="InterPro" id="IPR025110">
    <property type="entry name" value="AMP-bd_C"/>
</dbReference>
<evidence type="ECO:0000313" key="6">
    <source>
        <dbReference type="EMBL" id="MBH8575675.1"/>
    </source>
</evidence>
<dbReference type="SUPFAM" id="SSF56801">
    <property type="entry name" value="Acetyl-CoA synthetase-like"/>
    <property type="match status" value="1"/>
</dbReference>
<comment type="cofactor">
    <cofactor evidence="1">
        <name>pantetheine 4'-phosphate</name>
        <dbReference type="ChEBI" id="CHEBI:47942"/>
    </cofactor>
</comment>
<dbReference type="InterPro" id="IPR036736">
    <property type="entry name" value="ACP-like_sf"/>
</dbReference>
<dbReference type="InterPro" id="IPR042099">
    <property type="entry name" value="ANL_N_sf"/>
</dbReference>
<keyword evidence="7" id="KW-1185">Reference proteome</keyword>
<dbReference type="PANTHER" id="PTHR45527:SF14">
    <property type="entry name" value="PLIPASTATIN SYNTHASE SUBUNIT B"/>
    <property type="match status" value="1"/>
</dbReference>
<dbReference type="AlphaFoldDB" id="A0A8J7I9X3"/>
<evidence type="ECO:0000256" key="1">
    <source>
        <dbReference type="ARBA" id="ARBA00001957"/>
    </source>
</evidence>
<organism evidence="6 7">
    <name type="scientific">Dendronalium phyllosphericum CENA369</name>
    <dbReference type="NCBI Taxonomy" id="1725256"/>
    <lineage>
        <taxon>Bacteria</taxon>
        <taxon>Bacillati</taxon>
        <taxon>Cyanobacteriota</taxon>
        <taxon>Cyanophyceae</taxon>
        <taxon>Nostocales</taxon>
        <taxon>Nostocaceae</taxon>
        <taxon>Dendronalium</taxon>
        <taxon>Dendronalium phyllosphericum</taxon>
    </lineage>
</organism>
<comment type="similarity">
    <text evidence="2">Belongs to the ATP-dependent AMP-binding enzyme family.</text>
</comment>
<dbReference type="GO" id="GO:0005829">
    <property type="term" value="C:cytosol"/>
    <property type="evidence" value="ECO:0007669"/>
    <property type="project" value="TreeGrafter"/>
</dbReference>
<dbReference type="Pfam" id="PF13193">
    <property type="entry name" value="AMP-binding_C"/>
    <property type="match status" value="1"/>
</dbReference>
<dbReference type="SUPFAM" id="SSF47336">
    <property type="entry name" value="ACP-like"/>
    <property type="match status" value="1"/>
</dbReference>
<keyword evidence="3" id="KW-0596">Phosphopantetheine</keyword>
<dbReference type="Gene3D" id="3.40.50.12780">
    <property type="entry name" value="N-terminal domain of ligase-like"/>
    <property type="match status" value="1"/>
</dbReference>
<comment type="caution">
    <text evidence="6">The sequence shown here is derived from an EMBL/GenBank/DDBJ whole genome shotgun (WGS) entry which is preliminary data.</text>
</comment>
<dbReference type="PROSITE" id="PS50075">
    <property type="entry name" value="CARRIER"/>
    <property type="match status" value="1"/>
</dbReference>
<accession>A0A8J7I9X3</accession>
<dbReference type="InterPro" id="IPR023213">
    <property type="entry name" value="CAT-like_dom_sf"/>
</dbReference>
<dbReference type="RefSeq" id="WP_225895837.1">
    <property type="nucleotide sequence ID" value="NZ_CAWPUQ010000107.1"/>
</dbReference>
<keyword evidence="4" id="KW-0597">Phosphoprotein</keyword>
<dbReference type="InterPro" id="IPR006162">
    <property type="entry name" value="Ppantetheine_attach_site"/>
</dbReference>
<proteinExistence type="inferred from homology"/>
<dbReference type="GO" id="GO:0031177">
    <property type="term" value="F:phosphopantetheine binding"/>
    <property type="evidence" value="ECO:0007669"/>
    <property type="project" value="TreeGrafter"/>
</dbReference>
<dbReference type="FunFam" id="1.10.1200.10:FF:000005">
    <property type="entry name" value="Nonribosomal peptide synthetase 1"/>
    <property type="match status" value="1"/>
</dbReference>
<gene>
    <name evidence="6" type="ORF">I8752_22235</name>
</gene>
<dbReference type="GO" id="GO:0044550">
    <property type="term" value="P:secondary metabolite biosynthetic process"/>
    <property type="evidence" value="ECO:0007669"/>
    <property type="project" value="TreeGrafter"/>
</dbReference>
<dbReference type="Gene3D" id="3.30.559.10">
    <property type="entry name" value="Chloramphenicol acetyltransferase-like domain"/>
    <property type="match status" value="1"/>
</dbReference>
<evidence type="ECO:0000256" key="2">
    <source>
        <dbReference type="ARBA" id="ARBA00006432"/>
    </source>
</evidence>
<protein>
    <recommendedName>
        <fullName evidence="5">Carrier domain-containing protein</fullName>
    </recommendedName>
</protein>
<dbReference type="GO" id="GO:0043041">
    <property type="term" value="P:amino acid activation for nonribosomal peptide biosynthetic process"/>
    <property type="evidence" value="ECO:0007669"/>
    <property type="project" value="TreeGrafter"/>
</dbReference>
<dbReference type="InterPro" id="IPR009081">
    <property type="entry name" value="PP-bd_ACP"/>
</dbReference>
<sequence>LVEGKKNISDYTRVYKTGDLCRYLSDGNLEYLGRIDHQVKIRGFRIELGEIESVLNQHPLIRECIVIANREEGDNNNNQQQQQEASSSGGGGARLVAYIVLITNNTTTTSSNSSSENMIGISTKELREFVKGKLPEYMIPSAFVTLERLPLTPNGKVDRKALPAPDQRPEDLTSYVAPTTPIQHHLVEIWKQLLGLQKVGIHDNFFELGGHSLLATQLVSRIRTIEGVEIQLKYVFESPTIAVIADMVDKQQQQEIINNKNNDTINNASSTSSSSSLIVVDVLVIDRSYTCSSGDDDQQLDFIIINNGIIPLSFAQKRLWFLDQFEPGSSTYNIP</sequence>
<feature type="non-terminal residue" evidence="6">
    <location>
        <position position="335"/>
    </location>
</feature>
<dbReference type="InterPro" id="IPR045851">
    <property type="entry name" value="AMP-bd_C_sf"/>
</dbReference>
<evidence type="ECO:0000256" key="3">
    <source>
        <dbReference type="ARBA" id="ARBA00022450"/>
    </source>
</evidence>
<dbReference type="Proteomes" id="UP000662314">
    <property type="component" value="Unassembled WGS sequence"/>
</dbReference>
<dbReference type="FunFam" id="3.30.300.30:FF:000010">
    <property type="entry name" value="Enterobactin synthetase component F"/>
    <property type="match status" value="1"/>
</dbReference>
<name>A0A8J7I9X3_9NOST</name>